<dbReference type="GO" id="GO:0003700">
    <property type="term" value="F:DNA-binding transcription factor activity"/>
    <property type="evidence" value="ECO:0007669"/>
    <property type="project" value="InterPro"/>
</dbReference>
<dbReference type="InterPro" id="IPR018060">
    <property type="entry name" value="HTH_AraC"/>
</dbReference>
<dbReference type="PANTHER" id="PTHR46796:SF6">
    <property type="entry name" value="ARAC SUBFAMILY"/>
    <property type="match status" value="1"/>
</dbReference>
<gene>
    <name evidence="5" type="primary">nphR</name>
    <name evidence="5" type="ORF">PIGHUM_00781</name>
</gene>
<keyword evidence="2" id="KW-0238">DNA-binding</keyword>
<dbReference type="SUPFAM" id="SSF46689">
    <property type="entry name" value="Homeodomain-like"/>
    <property type="match status" value="1"/>
</dbReference>
<feature type="domain" description="HTH araC/xylS-type" evidence="4">
    <location>
        <begin position="212"/>
        <end position="313"/>
    </location>
</feature>
<dbReference type="GO" id="GO:0043565">
    <property type="term" value="F:sequence-specific DNA binding"/>
    <property type="evidence" value="ECO:0007669"/>
    <property type="project" value="InterPro"/>
</dbReference>
<keyword evidence="1" id="KW-0805">Transcription regulation</keyword>
<keyword evidence="3" id="KW-0804">Transcription</keyword>
<dbReference type="Gene3D" id="1.10.10.60">
    <property type="entry name" value="Homeodomain-like"/>
    <property type="match status" value="1"/>
</dbReference>
<dbReference type="Pfam" id="PF14525">
    <property type="entry name" value="AraC_binding_2"/>
    <property type="match status" value="1"/>
</dbReference>
<dbReference type="EMBL" id="UWPJ01000008">
    <property type="protein sequence ID" value="VCU68723.1"/>
    <property type="molecule type" value="Genomic_DNA"/>
</dbReference>
<dbReference type="InterPro" id="IPR050204">
    <property type="entry name" value="AraC_XylS_family_regulators"/>
</dbReference>
<dbReference type="InterPro" id="IPR009057">
    <property type="entry name" value="Homeodomain-like_sf"/>
</dbReference>
<evidence type="ECO:0000259" key="4">
    <source>
        <dbReference type="PROSITE" id="PS01124"/>
    </source>
</evidence>
<dbReference type="RefSeq" id="WP_124077955.1">
    <property type="nucleotide sequence ID" value="NZ_UWPJ01000008.1"/>
</dbReference>
<evidence type="ECO:0000313" key="6">
    <source>
        <dbReference type="Proteomes" id="UP000277294"/>
    </source>
</evidence>
<reference evidence="5 6" key="1">
    <citation type="submission" date="2018-10" db="EMBL/GenBank/DDBJ databases">
        <authorList>
            <person name="Criscuolo A."/>
        </authorList>
    </citation>
    <scope>NUCLEOTIDE SEQUENCE [LARGE SCALE GENOMIC DNA]</scope>
    <source>
        <strain evidence="5">DnA1</strain>
    </source>
</reference>
<dbReference type="SMART" id="SM00342">
    <property type="entry name" value="HTH_ARAC"/>
    <property type="match status" value="1"/>
</dbReference>
<accession>A0A3P4AXD7</accession>
<evidence type="ECO:0000256" key="3">
    <source>
        <dbReference type="ARBA" id="ARBA00023163"/>
    </source>
</evidence>
<dbReference type="OrthoDB" id="9178898at2"/>
<proteinExistence type="predicted"/>
<name>A0A3P4AXD7_9BURK</name>
<keyword evidence="6" id="KW-1185">Reference proteome</keyword>
<sequence>MMTIRQFTIDGKKQDAGSARFRKEMQEAFAVGLSVQGNEEHPFSTQVKGYSGERLRFAALRFSPHTTCSPRATGMRSRLLVSLHREGVALVHQEGRETRIEPDDLFIIDPSRPFFIEAGNVLAHSLYIEHSALRAIMPEIELHTARQVRTTYGAGAVLRHTIDQLLAQTDRLSDLEADRLADALPFLVAASLAGSGPDTPSSPSRLRALHKQRIMGYVKDNLRNHEINAAHIAAAVNLSTRYIYELFEDEDVPLMKWIWQTRLERCRADLASGAMRSRSIGEIAFYWGFNDIAHFSRAFRQRYGASPRAFRKSALPQGAAH</sequence>
<dbReference type="InterPro" id="IPR035418">
    <property type="entry name" value="AraC-bd_2"/>
</dbReference>
<dbReference type="Pfam" id="PF12833">
    <property type="entry name" value="HTH_18"/>
    <property type="match status" value="1"/>
</dbReference>
<evidence type="ECO:0000256" key="1">
    <source>
        <dbReference type="ARBA" id="ARBA00023015"/>
    </source>
</evidence>
<evidence type="ECO:0000313" key="5">
    <source>
        <dbReference type="EMBL" id="VCU68723.1"/>
    </source>
</evidence>
<protein>
    <submittedName>
        <fullName evidence="5">Transcriptional activator NphR</fullName>
    </submittedName>
</protein>
<dbReference type="AlphaFoldDB" id="A0A3P4AXD7"/>
<dbReference type="PROSITE" id="PS00041">
    <property type="entry name" value="HTH_ARAC_FAMILY_1"/>
    <property type="match status" value="1"/>
</dbReference>
<dbReference type="PROSITE" id="PS01124">
    <property type="entry name" value="HTH_ARAC_FAMILY_2"/>
    <property type="match status" value="1"/>
</dbReference>
<dbReference type="InterPro" id="IPR018062">
    <property type="entry name" value="HTH_AraC-typ_CS"/>
</dbReference>
<evidence type="ECO:0000256" key="2">
    <source>
        <dbReference type="ARBA" id="ARBA00023125"/>
    </source>
</evidence>
<dbReference type="Proteomes" id="UP000277294">
    <property type="component" value="Unassembled WGS sequence"/>
</dbReference>
<dbReference type="PRINTS" id="PR00032">
    <property type="entry name" value="HTHARAC"/>
</dbReference>
<organism evidence="5 6">
    <name type="scientific">Pigmentiphaga humi</name>
    <dbReference type="NCBI Taxonomy" id="2478468"/>
    <lineage>
        <taxon>Bacteria</taxon>
        <taxon>Pseudomonadati</taxon>
        <taxon>Pseudomonadota</taxon>
        <taxon>Betaproteobacteria</taxon>
        <taxon>Burkholderiales</taxon>
        <taxon>Alcaligenaceae</taxon>
        <taxon>Pigmentiphaga</taxon>
    </lineage>
</organism>
<dbReference type="InterPro" id="IPR020449">
    <property type="entry name" value="Tscrpt_reg_AraC-type_HTH"/>
</dbReference>
<dbReference type="PANTHER" id="PTHR46796">
    <property type="entry name" value="HTH-TYPE TRANSCRIPTIONAL ACTIVATOR RHAS-RELATED"/>
    <property type="match status" value="1"/>
</dbReference>